<keyword evidence="3" id="KW-0804">Transcription</keyword>
<protein>
    <submittedName>
        <fullName evidence="5">Helix-turn-helix domain-containing protein</fullName>
    </submittedName>
</protein>
<dbReference type="PANTHER" id="PTHR47894:SF4">
    <property type="entry name" value="HTH-TYPE TRANSCRIPTIONAL REGULATOR GADX"/>
    <property type="match status" value="1"/>
</dbReference>
<evidence type="ECO:0000256" key="2">
    <source>
        <dbReference type="ARBA" id="ARBA00023125"/>
    </source>
</evidence>
<dbReference type="InterPro" id="IPR032687">
    <property type="entry name" value="AraC-type_N"/>
</dbReference>
<accession>A0ABW4JTH1</accession>
<dbReference type="PANTHER" id="PTHR47894">
    <property type="entry name" value="HTH-TYPE TRANSCRIPTIONAL REGULATOR GADX"/>
    <property type="match status" value="1"/>
</dbReference>
<feature type="domain" description="HTH araC/xylS-type" evidence="4">
    <location>
        <begin position="238"/>
        <end position="336"/>
    </location>
</feature>
<dbReference type="PROSITE" id="PS01124">
    <property type="entry name" value="HTH_ARAC_FAMILY_2"/>
    <property type="match status" value="1"/>
</dbReference>
<keyword evidence="2" id="KW-0238">DNA-binding</keyword>
<organism evidence="5 6">
    <name type="scientific">Roseibium aestuarii</name>
    <dbReference type="NCBI Taxonomy" id="2600299"/>
    <lineage>
        <taxon>Bacteria</taxon>
        <taxon>Pseudomonadati</taxon>
        <taxon>Pseudomonadota</taxon>
        <taxon>Alphaproteobacteria</taxon>
        <taxon>Hyphomicrobiales</taxon>
        <taxon>Stappiaceae</taxon>
        <taxon>Roseibium</taxon>
    </lineage>
</organism>
<keyword evidence="6" id="KW-1185">Reference proteome</keyword>
<sequence>MGQIERGGLIVGVGVMSVRSALKAAGHDWAALERKCGLDPAVNYGPEDLVSLRAFAAYHEAAAEIFDDEAFALRISISEPIGIASVFDYLALAAPTVDRALDNWIHYQRIPTTSINISREARDGRTYLIWELPDTIGPTAQTCGLIIGYSVTRLRRIFGENEIPLHVEFPHRAPANDQEFRRLLGPNVRFGCERLRLGFPDSALALKPQDSENNLLAIIERSALVRIQDQARRNDKVHQISTEISASLKEGDASVDAVARRLGMSRRALQRLLESSGTSFRALLDEVRQSLALRYLKESELQLSEIAYLLGYSELSAFSRAAKGWFGVPPLQVRQGTGSATADAVAQGS</sequence>
<dbReference type="InterPro" id="IPR009057">
    <property type="entry name" value="Homeodomain-like_sf"/>
</dbReference>
<name>A0ABW4JTH1_9HYPH</name>
<comment type="caution">
    <text evidence="5">The sequence shown here is derived from an EMBL/GenBank/DDBJ whole genome shotgun (WGS) entry which is preliminary data.</text>
</comment>
<keyword evidence="1" id="KW-0805">Transcription regulation</keyword>
<evidence type="ECO:0000313" key="5">
    <source>
        <dbReference type="EMBL" id="MFD1695427.1"/>
    </source>
</evidence>
<evidence type="ECO:0000313" key="6">
    <source>
        <dbReference type="Proteomes" id="UP001597327"/>
    </source>
</evidence>
<dbReference type="EMBL" id="JBHUFA010000001">
    <property type="protein sequence ID" value="MFD1695427.1"/>
    <property type="molecule type" value="Genomic_DNA"/>
</dbReference>
<gene>
    <name evidence="5" type="ORF">ACFSC7_07850</name>
</gene>
<dbReference type="SMART" id="SM00342">
    <property type="entry name" value="HTH_ARAC"/>
    <property type="match status" value="1"/>
</dbReference>
<dbReference type="InterPro" id="IPR018060">
    <property type="entry name" value="HTH_AraC"/>
</dbReference>
<proteinExistence type="predicted"/>
<dbReference type="Pfam" id="PF12625">
    <property type="entry name" value="Arabinose_bd"/>
    <property type="match status" value="1"/>
</dbReference>
<dbReference type="Proteomes" id="UP001597327">
    <property type="component" value="Unassembled WGS sequence"/>
</dbReference>
<reference evidence="6" key="1">
    <citation type="journal article" date="2019" name="Int. J. Syst. Evol. Microbiol.">
        <title>The Global Catalogue of Microorganisms (GCM) 10K type strain sequencing project: providing services to taxonomists for standard genome sequencing and annotation.</title>
        <authorList>
            <consortium name="The Broad Institute Genomics Platform"/>
            <consortium name="The Broad Institute Genome Sequencing Center for Infectious Disease"/>
            <person name="Wu L."/>
            <person name="Ma J."/>
        </authorList>
    </citation>
    <scope>NUCLEOTIDE SEQUENCE [LARGE SCALE GENOMIC DNA]</scope>
    <source>
        <strain evidence="6">JCM 3369</strain>
    </source>
</reference>
<evidence type="ECO:0000256" key="3">
    <source>
        <dbReference type="ARBA" id="ARBA00023163"/>
    </source>
</evidence>
<evidence type="ECO:0000259" key="4">
    <source>
        <dbReference type="PROSITE" id="PS01124"/>
    </source>
</evidence>
<evidence type="ECO:0000256" key="1">
    <source>
        <dbReference type="ARBA" id="ARBA00023015"/>
    </source>
</evidence>
<dbReference type="RefSeq" id="WP_149890837.1">
    <property type="nucleotide sequence ID" value="NZ_JBHUFA010000001.1"/>
</dbReference>
<dbReference type="Pfam" id="PF12833">
    <property type="entry name" value="HTH_18"/>
    <property type="match status" value="1"/>
</dbReference>
<dbReference type="SUPFAM" id="SSF46689">
    <property type="entry name" value="Homeodomain-like"/>
    <property type="match status" value="1"/>
</dbReference>
<dbReference type="Gene3D" id="1.10.10.60">
    <property type="entry name" value="Homeodomain-like"/>
    <property type="match status" value="1"/>
</dbReference>